<dbReference type="FunFam" id="3.40.50.2300:FF:000001">
    <property type="entry name" value="DNA-binding response regulator PhoB"/>
    <property type="match status" value="1"/>
</dbReference>
<dbReference type="InterPro" id="IPR039420">
    <property type="entry name" value="WalR-like"/>
</dbReference>
<evidence type="ECO:0000256" key="3">
    <source>
        <dbReference type="ARBA" id="ARBA00023012"/>
    </source>
</evidence>
<evidence type="ECO:0000256" key="6">
    <source>
        <dbReference type="ARBA" id="ARBA00023163"/>
    </source>
</evidence>
<keyword evidence="5 9" id="KW-0238">DNA-binding</keyword>
<keyword evidence="2 8" id="KW-0597">Phosphoprotein</keyword>
<dbReference type="SUPFAM" id="SSF52172">
    <property type="entry name" value="CheY-like"/>
    <property type="match status" value="1"/>
</dbReference>
<reference evidence="12 13" key="1">
    <citation type="submission" date="2018-08" db="EMBL/GenBank/DDBJ databases">
        <title>A genome reference for cultivated species of the human gut microbiota.</title>
        <authorList>
            <person name="Zou Y."/>
            <person name="Xue W."/>
            <person name="Luo G."/>
        </authorList>
    </citation>
    <scope>NUCLEOTIDE SEQUENCE [LARGE SCALE GENOMIC DNA]</scope>
    <source>
        <strain evidence="12 13">AM28-39</strain>
    </source>
</reference>
<dbReference type="GO" id="GO:0000976">
    <property type="term" value="F:transcription cis-regulatory region binding"/>
    <property type="evidence" value="ECO:0007669"/>
    <property type="project" value="TreeGrafter"/>
</dbReference>
<feature type="modified residue" description="4-aspartylphosphate" evidence="8">
    <location>
        <position position="55"/>
    </location>
</feature>
<feature type="domain" description="Response regulatory" evidence="10">
    <location>
        <begin position="5"/>
        <end position="119"/>
    </location>
</feature>
<dbReference type="Gene3D" id="3.40.50.2300">
    <property type="match status" value="1"/>
</dbReference>
<evidence type="ECO:0000259" key="11">
    <source>
        <dbReference type="PROSITE" id="PS51755"/>
    </source>
</evidence>
<dbReference type="InterPro" id="IPR011006">
    <property type="entry name" value="CheY-like_superfamily"/>
</dbReference>
<evidence type="ECO:0000256" key="4">
    <source>
        <dbReference type="ARBA" id="ARBA00023015"/>
    </source>
</evidence>
<dbReference type="CDD" id="cd17574">
    <property type="entry name" value="REC_OmpR"/>
    <property type="match status" value="1"/>
</dbReference>
<evidence type="ECO:0000313" key="12">
    <source>
        <dbReference type="EMBL" id="RGC48814.1"/>
    </source>
</evidence>
<dbReference type="GO" id="GO:0006355">
    <property type="term" value="P:regulation of DNA-templated transcription"/>
    <property type="evidence" value="ECO:0007669"/>
    <property type="project" value="InterPro"/>
</dbReference>
<dbReference type="SMART" id="SM00862">
    <property type="entry name" value="Trans_reg_C"/>
    <property type="match status" value="1"/>
</dbReference>
<dbReference type="Pfam" id="PF00072">
    <property type="entry name" value="Response_reg"/>
    <property type="match status" value="1"/>
</dbReference>
<comment type="caution">
    <text evidence="12">The sequence shown here is derived from an EMBL/GenBank/DDBJ whole genome shotgun (WGS) entry which is preliminary data.</text>
</comment>
<feature type="DNA-binding region" description="OmpR/PhoB-type" evidence="9">
    <location>
        <begin position="128"/>
        <end position="224"/>
    </location>
</feature>
<evidence type="ECO:0000259" key="10">
    <source>
        <dbReference type="PROSITE" id="PS50110"/>
    </source>
</evidence>
<dbReference type="AlphaFoldDB" id="A0A3E2XMX8"/>
<dbReference type="OrthoDB" id="9790442at2"/>
<organism evidence="12 13">
    <name type="scientific">Coprococcus catus</name>
    <dbReference type="NCBI Taxonomy" id="116085"/>
    <lineage>
        <taxon>Bacteria</taxon>
        <taxon>Bacillati</taxon>
        <taxon>Bacillota</taxon>
        <taxon>Clostridia</taxon>
        <taxon>Lachnospirales</taxon>
        <taxon>Lachnospiraceae</taxon>
        <taxon>Coprococcus</taxon>
    </lineage>
</organism>
<dbReference type="InterPro" id="IPR036388">
    <property type="entry name" value="WH-like_DNA-bd_sf"/>
</dbReference>
<feature type="domain" description="OmpR/PhoB-type" evidence="11">
    <location>
        <begin position="128"/>
        <end position="224"/>
    </location>
</feature>
<comment type="function">
    <text evidence="7">May play the central regulatory role in sporulation. It may be an element of the effector pathway responsible for the activation of sporulation genes in response to nutritional stress. Spo0A may act in concert with spo0H (a sigma factor) to control the expression of some genes that are critical to the sporulation process.</text>
</comment>
<dbReference type="FunFam" id="1.10.10.10:FF:000018">
    <property type="entry name" value="DNA-binding response regulator ResD"/>
    <property type="match status" value="1"/>
</dbReference>
<dbReference type="Gene3D" id="6.10.250.690">
    <property type="match status" value="1"/>
</dbReference>
<dbReference type="Pfam" id="PF00486">
    <property type="entry name" value="Trans_reg_C"/>
    <property type="match status" value="1"/>
</dbReference>
<dbReference type="CDD" id="cd00383">
    <property type="entry name" value="trans_reg_C"/>
    <property type="match status" value="1"/>
</dbReference>
<dbReference type="PROSITE" id="PS51755">
    <property type="entry name" value="OMPR_PHOB"/>
    <property type="match status" value="1"/>
</dbReference>
<keyword evidence="3" id="KW-0902">Two-component regulatory system</keyword>
<dbReference type="InterPro" id="IPR001867">
    <property type="entry name" value="OmpR/PhoB-type_DNA-bd"/>
</dbReference>
<accession>A0A3E2XMX8</accession>
<dbReference type="EMBL" id="QVFD01000004">
    <property type="protein sequence ID" value="RGC48814.1"/>
    <property type="molecule type" value="Genomic_DNA"/>
</dbReference>
<dbReference type="RefSeq" id="WP_117539457.1">
    <property type="nucleotide sequence ID" value="NZ_QVFD01000004.1"/>
</dbReference>
<gene>
    <name evidence="12" type="ORF">DW747_05965</name>
</gene>
<sequence length="226" mass="25832">MESLKILVVDDESRMRKLVKDFLTKKGFTVIEAGDGEEAVDKFFEVKDIALIILDVMMPKMDGWQVCREIRQYSRVPIIMLTAKSDEKDELQGFDLGVDEYITKPFSPKILVARVEAILRRSNVLAADDTMEAGGIELNKAAHEVLIDGKSVELSYKEFELLAYFMSNQGVALSRERILNNVWNYDYFGDARTIDTHVKKLRSKLGAKGEYIKTIWGMGYKFEVNQ</sequence>
<evidence type="ECO:0000313" key="13">
    <source>
        <dbReference type="Proteomes" id="UP000261231"/>
    </source>
</evidence>
<dbReference type="Gene3D" id="1.10.10.10">
    <property type="entry name" value="Winged helix-like DNA-binding domain superfamily/Winged helix DNA-binding domain"/>
    <property type="match status" value="1"/>
</dbReference>
<proteinExistence type="predicted"/>
<dbReference type="GO" id="GO:0005829">
    <property type="term" value="C:cytosol"/>
    <property type="evidence" value="ECO:0007669"/>
    <property type="project" value="TreeGrafter"/>
</dbReference>
<dbReference type="GO" id="GO:0032993">
    <property type="term" value="C:protein-DNA complex"/>
    <property type="evidence" value="ECO:0007669"/>
    <property type="project" value="TreeGrafter"/>
</dbReference>
<keyword evidence="6" id="KW-0804">Transcription</keyword>
<evidence type="ECO:0000256" key="8">
    <source>
        <dbReference type="PROSITE-ProRule" id="PRU00169"/>
    </source>
</evidence>
<evidence type="ECO:0000256" key="9">
    <source>
        <dbReference type="PROSITE-ProRule" id="PRU01091"/>
    </source>
</evidence>
<name>A0A3E2XMX8_9FIRM</name>
<dbReference type="PANTHER" id="PTHR48111:SF73">
    <property type="entry name" value="ALKALINE PHOSPHATASE SYNTHESIS TRANSCRIPTIONAL REGULATORY PROTEIN PHOP"/>
    <property type="match status" value="1"/>
</dbReference>
<dbReference type="Proteomes" id="UP000261231">
    <property type="component" value="Unassembled WGS sequence"/>
</dbReference>
<evidence type="ECO:0000256" key="5">
    <source>
        <dbReference type="ARBA" id="ARBA00023125"/>
    </source>
</evidence>
<dbReference type="PANTHER" id="PTHR48111">
    <property type="entry name" value="REGULATOR OF RPOS"/>
    <property type="match status" value="1"/>
</dbReference>
<keyword evidence="13" id="KW-1185">Reference proteome</keyword>
<evidence type="ECO:0000256" key="2">
    <source>
        <dbReference type="ARBA" id="ARBA00022553"/>
    </source>
</evidence>
<evidence type="ECO:0000256" key="7">
    <source>
        <dbReference type="ARBA" id="ARBA00024867"/>
    </source>
</evidence>
<protein>
    <recommendedName>
        <fullName evidence="1">Stage 0 sporulation protein A homolog</fullName>
    </recommendedName>
</protein>
<dbReference type="SMART" id="SM00448">
    <property type="entry name" value="REC"/>
    <property type="match status" value="1"/>
</dbReference>
<evidence type="ECO:0000256" key="1">
    <source>
        <dbReference type="ARBA" id="ARBA00018672"/>
    </source>
</evidence>
<dbReference type="PROSITE" id="PS50110">
    <property type="entry name" value="RESPONSE_REGULATORY"/>
    <property type="match status" value="1"/>
</dbReference>
<keyword evidence="4" id="KW-0805">Transcription regulation</keyword>
<dbReference type="GO" id="GO:0000156">
    <property type="term" value="F:phosphorelay response regulator activity"/>
    <property type="evidence" value="ECO:0007669"/>
    <property type="project" value="TreeGrafter"/>
</dbReference>
<dbReference type="InterPro" id="IPR001789">
    <property type="entry name" value="Sig_transdc_resp-reg_receiver"/>
</dbReference>